<dbReference type="RefSeq" id="WP_212369273.1">
    <property type="nucleotide sequence ID" value="NZ_JAGSIE010000015.1"/>
</dbReference>
<dbReference type="EMBL" id="JAGSIE010000015">
    <property type="protein sequence ID" value="MBR7553726.1"/>
    <property type="molecule type" value="Genomic_DNA"/>
</dbReference>
<evidence type="ECO:0000313" key="2">
    <source>
        <dbReference type="EMBL" id="MBR7553726.1"/>
    </source>
</evidence>
<keyword evidence="1" id="KW-1133">Transmembrane helix</keyword>
<protein>
    <submittedName>
        <fullName evidence="2">Uncharacterized protein</fullName>
    </submittedName>
</protein>
<organism evidence="2 3">
    <name type="scientific">Allobacillus saliphilus</name>
    <dbReference type="NCBI Taxonomy" id="2912308"/>
    <lineage>
        <taxon>Bacteria</taxon>
        <taxon>Bacillati</taxon>
        <taxon>Bacillota</taxon>
        <taxon>Bacilli</taxon>
        <taxon>Bacillales</taxon>
        <taxon>Bacillaceae</taxon>
        <taxon>Allobacillus</taxon>
    </lineage>
</organism>
<evidence type="ECO:0000256" key="1">
    <source>
        <dbReference type="SAM" id="Phobius"/>
    </source>
</evidence>
<feature type="transmembrane region" description="Helical" evidence="1">
    <location>
        <begin position="6"/>
        <end position="25"/>
    </location>
</feature>
<dbReference type="AlphaFoldDB" id="A0A941CW88"/>
<dbReference type="Proteomes" id="UP000675431">
    <property type="component" value="Unassembled WGS sequence"/>
</dbReference>
<evidence type="ECO:0000313" key="3">
    <source>
        <dbReference type="Proteomes" id="UP000675431"/>
    </source>
</evidence>
<reference evidence="2 3" key="1">
    <citation type="submission" date="2021-04" db="EMBL/GenBank/DDBJ databases">
        <title>Allobacillus sp. nov. SKP8-2 isolated from shrimp paste.</title>
        <authorList>
            <person name="Tanasupawat S."/>
            <person name="Yiamsombat S."/>
            <person name="Kanchanasin P."/>
            <person name="Kuncharoen N."/>
        </authorList>
    </citation>
    <scope>NUCLEOTIDE SEQUENCE [LARGE SCALE GENOMIC DNA]</scope>
    <source>
        <strain evidence="2 3">SKP8-2</strain>
    </source>
</reference>
<name>A0A941CW88_9BACI</name>
<comment type="caution">
    <text evidence="2">The sequence shown here is derived from an EMBL/GenBank/DDBJ whole genome shotgun (WGS) entry which is preliminary data.</text>
</comment>
<proteinExistence type="predicted"/>
<accession>A0A941CW88</accession>
<keyword evidence="1" id="KW-0812">Transmembrane</keyword>
<keyword evidence="1" id="KW-0472">Membrane</keyword>
<sequence length="176" mass="20625">MRVFSWWLVVTIIVVIGGLASYFVVEANSDDSVFRSISHTGANKELFNNYEEVYIGKEIKWDGGDSLPLIKDIQLINKDGEEFDQSNRSIQINLYIDDTGKTNVHYRDTYENKLLKESYQSVQDYQMDSDRFTLVFETSLKDQSYQYDLKKLLITYMDHGKEKQTELPLRSFIFNN</sequence>
<gene>
    <name evidence="2" type="ORF">KC820_06095</name>
</gene>
<keyword evidence="3" id="KW-1185">Reference proteome</keyword>